<dbReference type="InterPro" id="IPR038694">
    <property type="entry name" value="DUF427_sf"/>
</dbReference>
<feature type="domain" description="DUF427" evidence="1">
    <location>
        <begin position="8"/>
        <end position="92"/>
    </location>
</feature>
<dbReference type="AlphaFoldDB" id="A0A423XND4"/>
<dbReference type="Gene3D" id="2.170.150.40">
    <property type="entry name" value="Domain of unknown function (DUF427)"/>
    <property type="match status" value="1"/>
</dbReference>
<dbReference type="EMBL" id="LKEB01000001">
    <property type="protein sequence ID" value="ROW18132.1"/>
    <property type="molecule type" value="Genomic_DNA"/>
</dbReference>
<gene>
    <name evidence="2" type="ORF">VPNG_00095</name>
</gene>
<dbReference type="InterPro" id="IPR007361">
    <property type="entry name" value="DUF427"/>
</dbReference>
<dbReference type="Pfam" id="PF04248">
    <property type="entry name" value="NTP_transf_9"/>
    <property type="match status" value="1"/>
</dbReference>
<dbReference type="InParanoid" id="A0A423XND4"/>
<evidence type="ECO:0000259" key="1">
    <source>
        <dbReference type="Pfam" id="PF04248"/>
    </source>
</evidence>
<evidence type="ECO:0000313" key="3">
    <source>
        <dbReference type="Proteomes" id="UP000285146"/>
    </source>
</evidence>
<proteinExistence type="predicted"/>
<comment type="caution">
    <text evidence="2">The sequence shown here is derived from an EMBL/GenBank/DDBJ whole genome shotgun (WGS) entry which is preliminary data.</text>
</comment>
<dbReference type="Proteomes" id="UP000285146">
    <property type="component" value="Unassembled WGS sequence"/>
</dbReference>
<reference evidence="2 3" key="1">
    <citation type="submission" date="2015-09" db="EMBL/GenBank/DDBJ databases">
        <title>Host preference determinants of Valsa canker pathogens revealed by comparative genomics.</title>
        <authorList>
            <person name="Yin Z."/>
            <person name="Huang L."/>
        </authorList>
    </citation>
    <scope>NUCLEOTIDE SEQUENCE [LARGE SCALE GENOMIC DNA]</scope>
    <source>
        <strain evidence="2 3">SXYLt</strain>
    </source>
</reference>
<dbReference type="PANTHER" id="PTHR34310:SF5">
    <property type="entry name" value="DUF427 DOMAIN PROTEIN (AFU_ORTHOLOGUE AFUA_3G02220)"/>
    <property type="match status" value="1"/>
</dbReference>
<keyword evidence="3" id="KW-1185">Reference proteome</keyword>
<accession>A0A423XND4</accession>
<dbReference type="PANTHER" id="PTHR34310">
    <property type="entry name" value="DUF427 DOMAIN PROTEIN (AFU_ORTHOLOGUE AFUA_3G02220)"/>
    <property type="match status" value="1"/>
</dbReference>
<dbReference type="OrthoDB" id="18996at2759"/>
<organism evidence="2 3">
    <name type="scientific">Cytospora leucostoma</name>
    <dbReference type="NCBI Taxonomy" id="1230097"/>
    <lineage>
        <taxon>Eukaryota</taxon>
        <taxon>Fungi</taxon>
        <taxon>Dikarya</taxon>
        <taxon>Ascomycota</taxon>
        <taxon>Pezizomycotina</taxon>
        <taxon>Sordariomycetes</taxon>
        <taxon>Sordariomycetidae</taxon>
        <taxon>Diaporthales</taxon>
        <taxon>Cytosporaceae</taxon>
        <taxon>Cytospora</taxon>
    </lineage>
</organism>
<name>A0A423XND4_9PEZI</name>
<evidence type="ECO:0000313" key="2">
    <source>
        <dbReference type="EMBL" id="ROW18132.1"/>
    </source>
</evidence>
<sequence length="109" mass="12426">MPSGHAIATVGDTVVAETDNWEEVEGNVYFPPASVKNEYLSKTSHSTYCPWKGDASYYTIKVDGNDLQNAAWYYPEPKEKAENIKDYVAFCESPCAIGWELLYMRVFRR</sequence>
<protein>
    <recommendedName>
        <fullName evidence="1">DUF427 domain-containing protein</fullName>
    </recommendedName>
</protein>